<evidence type="ECO:0000256" key="8">
    <source>
        <dbReference type="ARBA" id="ARBA00023065"/>
    </source>
</evidence>
<dbReference type="CDD" id="cd06503">
    <property type="entry name" value="ATP-synt_Fo_b"/>
    <property type="match status" value="1"/>
</dbReference>
<evidence type="ECO:0000256" key="11">
    <source>
        <dbReference type="ARBA" id="ARBA00025198"/>
    </source>
</evidence>
<comment type="function">
    <text evidence="11 15">F(1)F(0) ATP synthase produces ATP from ADP in the presence of a proton or sodium gradient. F-type ATPases consist of two structural domains, F(1) containing the extramembraneous catalytic core and F(0) containing the membrane proton channel, linked together by a central stalk and a peripheral stalk. During catalysis, ATP synthesis in the catalytic domain of F(1) is coupled via a rotary mechanism of the central stalk subunits to proton translocation.</text>
</comment>
<evidence type="ECO:0000256" key="13">
    <source>
        <dbReference type="ARBA" id="ARBA00026054"/>
    </source>
</evidence>
<dbReference type="GO" id="GO:0046933">
    <property type="term" value="F:proton-transporting ATP synthase activity, rotational mechanism"/>
    <property type="evidence" value="ECO:0007669"/>
    <property type="project" value="UniProtKB-UniRule"/>
</dbReference>
<comment type="subunit">
    <text evidence="13">F-type ATPases have 2 components, F(1) - the catalytic core - and F(0) - the membrane proton channel. F(1) has five subunits: alpha(3), beta(3), gamma(1), delta(1), epsilon(1). F(0) has four main subunits: a(1), b(2) and c(10-14). The alpha and beta chains form an alternating ring which encloses part of the gamma chain. F(1) is attached to F(0) by a central stalk formed by the gamma and epsilon chains, while a peripheral stalk is formed by the delta and b chains.</text>
</comment>
<evidence type="ECO:0000256" key="15">
    <source>
        <dbReference type="HAMAP-Rule" id="MF_01398"/>
    </source>
</evidence>
<name>A0A2M9XCP6_9LEPT</name>
<organism evidence="18 19">
    <name type="scientific">Leptospira hartskeerlii</name>
    <dbReference type="NCBI Taxonomy" id="2023177"/>
    <lineage>
        <taxon>Bacteria</taxon>
        <taxon>Pseudomonadati</taxon>
        <taxon>Spirochaetota</taxon>
        <taxon>Spirochaetia</taxon>
        <taxon>Leptospirales</taxon>
        <taxon>Leptospiraceae</taxon>
        <taxon>Leptospira</taxon>
    </lineage>
</organism>
<evidence type="ECO:0000256" key="6">
    <source>
        <dbReference type="ARBA" id="ARBA00022781"/>
    </source>
</evidence>
<comment type="subunit">
    <text evidence="15">F-type ATPases have 2 components, F(1) - the catalytic core - and F(0) - the membrane proton channel. F(1) has five subunits: alpha(3), beta(3), gamma(1), delta(1), epsilon(1). F(0) has three main subunits: a(1), b(2) and c(10-14). The alpha and beta chains form an alternating ring which encloses part of the gamma chain. F(1) is attached to F(0) by a central stalk formed by the gamma and epsilon chains, while a peripheral stalk is formed by the delta and b chains.</text>
</comment>
<evidence type="ECO:0000256" key="5">
    <source>
        <dbReference type="ARBA" id="ARBA00022692"/>
    </source>
</evidence>
<dbReference type="HAMAP" id="MF_01398">
    <property type="entry name" value="ATP_synth_b_bprime"/>
    <property type="match status" value="1"/>
</dbReference>
<evidence type="ECO:0000313" key="19">
    <source>
        <dbReference type="Proteomes" id="UP000232196"/>
    </source>
</evidence>
<dbReference type="Pfam" id="PF00430">
    <property type="entry name" value="ATP-synt_B"/>
    <property type="match status" value="1"/>
</dbReference>
<dbReference type="GO" id="GO:0005886">
    <property type="term" value="C:plasma membrane"/>
    <property type="evidence" value="ECO:0007669"/>
    <property type="project" value="UniProtKB-SubCell"/>
</dbReference>
<evidence type="ECO:0000256" key="10">
    <source>
        <dbReference type="ARBA" id="ARBA00023310"/>
    </source>
</evidence>
<dbReference type="PANTHER" id="PTHR33445:SF1">
    <property type="entry name" value="ATP SYNTHASE SUBUNIT B"/>
    <property type="match status" value="1"/>
</dbReference>
<evidence type="ECO:0000256" key="4">
    <source>
        <dbReference type="ARBA" id="ARBA00022547"/>
    </source>
</evidence>
<dbReference type="InterPro" id="IPR050059">
    <property type="entry name" value="ATP_synthase_B_chain"/>
</dbReference>
<evidence type="ECO:0000256" key="2">
    <source>
        <dbReference type="ARBA" id="ARBA00022448"/>
    </source>
</evidence>
<reference evidence="18 19" key="1">
    <citation type="submission" date="2017-07" db="EMBL/GenBank/DDBJ databases">
        <title>Leptospira spp. isolated from tropical soils.</title>
        <authorList>
            <person name="Thibeaux R."/>
            <person name="Iraola G."/>
            <person name="Ferres I."/>
            <person name="Bierque E."/>
            <person name="Girault D."/>
            <person name="Soupe-Gilbert M.-E."/>
            <person name="Picardeau M."/>
            <person name="Goarant C."/>
        </authorList>
    </citation>
    <scope>NUCLEOTIDE SEQUENCE [LARGE SCALE GENOMIC DNA]</scope>
    <source>
        <strain evidence="18 19">MCA1-C-A1</strain>
    </source>
</reference>
<dbReference type="NCBIfam" id="NF009991">
    <property type="entry name" value="PRK13460.1"/>
    <property type="match status" value="1"/>
</dbReference>
<keyword evidence="3 15" id="KW-1003">Cell membrane</keyword>
<keyword evidence="17" id="KW-0175">Coiled coil</keyword>
<feature type="transmembrane region" description="Helical" evidence="15">
    <location>
        <begin position="20"/>
        <end position="40"/>
    </location>
</feature>
<keyword evidence="19" id="KW-1185">Reference proteome</keyword>
<keyword evidence="2 15" id="KW-0813">Transport</keyword>
<keyword evidence="7 15" id="KW-1133">Transmembrane helix</keyword>
<dbReference type="GO" id="GO:0012505">
    <property type="term" value="C:endomembrane system"/>
    <property type="evidence" value="ECO:0007669"/>
    <property type="project" value="UniProtKB-SubCell"/>
</dbReference>
<comment type="subcellular location">
    <subcellularLocation>
        <location evidence="15">Cell membrane</location>
        <topology evidence="15">Single-pass membrane protein</topology>
    </subcellularLocation>
    <subcellularLocation>
        <location evidence="14">Endomembrane system</location>
        <topology evidence="14">Single-pass membrane protein</topology>
    </subcellularLocation>
</comment>
<dbReference type="OrthoDB" id="308784at2"/>
<comment type="caution">
    <text evidence="18">The sequence shown here is derived from an EMBL/GenBank/DDBJ whole genome shotgun (WGS) entry which is preliminary data.</text>
</comment>
<dbReference type="InterPro" id="IPR005864">
    <property type="entry name" value="ATP_synth_F0_bsu_bac"/>
</dbReference>
<comment type="similarity">
    <text evidence="1 15 16">Belongs to the ATPase B chain family.</text>
</comment>
<dbReference type="GO" id="GO:0046961">
    <property type="term" value="F:proton-transporting ATPase activity, rotational mechanism"/>
    <property type="evidence" value="ECO:0007669"/>
    <property type="project" value="TreeGrafter"/>
</dbReference>
<comment type="function">
    <text evidence="12">Component of the F(0) channel, it forms part of the peripheral stalk, linking F(1) to F(0). The b'-subunit is a diverged and duplicated form of b found in plants and photosynthetic bacteria.</text>
</comment>
<evidence type="ECO:0000256" key="1">
    <source>
        <dbReference type="ARBA" id="ARBA00005513"/>
    </source>
</evidence>
<dbReference type="Proteomes" id="UP000232196">
    <property type="component" value="Unassembled WGS sequence"/>
</dbReference>
<evidence type="ECO:0000256" key="7">
    <source>
        <dbReference type="ARBA" id="ARBA00022989"/>
    </source>
</evidence>
<dbReference type="NCBIfam" id="TIGR01144">
    <property type="entry name" value="ATP_synt_b"/>
    <property type="match status" value="1"/>
</dbReference>
<evidence type="ECO:0000256" key="14">
    <source>
        <dbReference type="ARBA" id="ARBA00037847"/>
    </source>
</evidence>
<proteinExistence type="inferred from homology"/>
<evidence type="ECO:0000256" key="3">
    <source>
        <dbReference type="ARBA" id="ARBA00022475"/>
    </source>
</evidence>
<accession>A0A2M9XCP6</accession>
<sequence length="175" mass="19293">MFLLAADRGLGALLDVNPGLIIWTLITFLIVVIILKVFAWDVILKALDERAETIQNDIRKAADVRSEAESLLKDYEKRIAQAKDQANGIVAEAKSDATNLKNKMLDDASKEVKALKDTALKDIELAKSKALAELQGQIVDMTVQVAALVLEKQLKADDYKSFIENELGKIKKLSA</sequence>
<keyword evidence="8 15" id="KW-0406">Ion transport</keyword>
<gene>
    <name evidence="15 18" type="primary">atpF</name>
    <name evidence="18" type="ORF">CH357_11165</name>
</gene>
<keyword evidence="5 15" id="KW-0812">Transmembrane</keyword>
<evidence type="ECO:0000313" key="18">
    <source>
        <dbReference type="EMBL" id="PJZ25466.1"/>
    </source>
</evidence>
<keyword evidence="10 15" id="KW-0066">ATP synthesis</keyword>
<feature type="coiled-coil region" evidence="17">
    <location>
        <begin position="44"/>
        <end position="103"/>
    </location>
</feature>
<protein>
    <recommendedName>
        <fullName evidence="15">ATP synthase subunit b</fullName>
    </recommendedName>
    <alternativeName>
        <fullName evidence="15">ATP synthase F(0) sector subunit b</fullName>
    </alternativeName>
    <alternativeName>
        <fullName evidence="15">ATPase subunit I</fullName>
    </alternativeName>
    <alternativeName>
        <fullName evidence="15">F-type ATPase subunit b</fullName>
        <shortName evidence="15">F-ATPase subunit b</shortName>
    </alternativeName>
</protein>
<dbReference type="EMBL" id="NPDN01000005">
    <property type="protein sequence ID" value="PJZ25466.1"/>
    <property type="molecule type" value="Genomic_DNA"/>
</dbReference>
<dbReference type="AlphaFoldDB" id="A0A2M9XCP6"/>
<dbReference type="SUPFAM" id="SSF81573">
    <property type="entry name" value="F1F0 ATP synthase subunit B, membrane domain"/>
    <property type="match status" value="1"/>
</dbReference>
<dbReference type="InterPro" id="IPR028987">
    <property type="entry name" value="ATP_synth_B-like_membr_sf"/>
</dbReference>
<evidence type="ECO:0000256" key="16">
    <source>
        <dbReference type="RuleBase" id="RU003848"/>
    </source>
</evidence>
<dbReference type="GO" id="GO:0045259">
    <property type="term" value="C:proton-transporting ATP synthase complex"/>
    <property type="evidence" value="ECO:0007669"/>
    <property type="project" value="UniProtKB-KW"/>
</dbReference>
<keyword evidence="9 15" id="KW-0472">Membrane</keyword>
<evidence type="ECO:0000256" key="9">
    <source>
        <dbReference type="ARBA" id="ARBA00023136"/>
    </source>
</evidence>
<evidence type="ECO:0000256" key="12">
    <source>
        <dbReference type="ARBA" id="ARBA00025614"/>
    </source>
</evidence>
<dbReference type="RefSeq" id="WP_100706810.1">
    <property type="nucleotide sequence ID" value="NZ_NPDL01000008.1"/>
</dbReference>
<dbReference type="InterPro" id="IPR002146">
    <property type="entry name" value="ATP_synth_b/b'su_bac/chlpt"/>
</dbReference>
<keyword evidence="4 15" id="KW-0138">CF(0)</keyword>
<keyword evidence="6 15" id="KW-0375">Hydrogen ion transport</keyword>
<dbReference type="PANTHER" id="PTHR33445">
    <property type="entry name" value="ATP SYNTHASE SUBUNIT B', CHLOROPLASTIC"/>
    <property type="match status" value="1"/>
</dbReference>
<evidence type="ECO:0000256" key="17">
    <source>
        <dbReference type="SAM" id="Coils"/>
    </source>
</evidence>